<sequence length="94" mass="10405">MSMFAVASKVSHPAVAGGMLKSRLLHARYLLRCSCWWKAYHDHDEALGTPLYRSRPPVHPSRPLETVQGPLCVEAIWRRIELSLSIVTGPLGAG</sequence>
<evidence type="ECO:0000313" key="1">
    <source>
        <dbReference type="EMBL" id="KAF2861046.1"/>
    </source>
</evidence>
<dbReference type="EMBL" id="MU005976">
    <property type="protein sequence ID" value="KAF2861046.1"/>
    <property type="molecule type" value="Genomic_DNA"/>
</dbReference>
<evidence type="ECO:0000313" key="2">
    <source>
        <dbReference type="Proteomes" id="UP000799421"/>
    </source>
</evidence>
<organism evidence="1 2">
    <name type="scientific">Piedraia hortae CBS 480.64</name>
    <dbReference type="NCBI Taxonomy" id="1314780"/>
    <lineage>
        <taxon>Eukaryota</taxon>
        <taxon>Fungi</taxon>
        <taxon>Dikarya</taxon>
        <taxon>Ascomycota</taxon>
        <taxon>Pezizomycotina</taxon>
        <taxon>Dothideomycetes</taxon>
        <taxon>Dothideomycetidae</taxon>
        <taxon>Capnodiales</taxon>
        <taxon>Piedraiaceae</taxon>
        <taxon>Piedraia</taxon>
    </lineage>
</organism>
<dbReference type="Proteomes" id="UP000799421">
    <property type="component" value="Unassembled WGS sequence"/>
</dbReference>
<accession>A0A6A7C0F1</accession>
<name>A0A6A7C0F1_9PEZI</name>
<reference evidence="1" key="1">
    <citation type="journal article" date="2020" name="Stud. Mycol.">
        <title>101 Dothideomycetes genomes: a test case for predicting lifestyles and emergence of pathogens.</title>
        <authorList>
            <person name="Haridas S."/>
            <person name="Albert R."/>
            <person name="Binder M."/>
            <person name="Bloem J."/>
            <person name="Labutti K."/>
            <person name="Salamov A."/>
            <person name="Andreopoulos B."/>
            <person name="Baker S."/>
            <person name="Barry K."/>
            <person name="Bills G."/>
            <person name="Bluhm B."/>
            <person name="Cannon C."/>
            <person name="Castanera R."/>
            <person name="Culley D."/>
            <person name="Daum C."/>
            <person name="Ezra D."/>
            <person name="Gonzalez J."/>
            <person name="Henrissat B."/>
            <person name="Kuo A."/>
            <person name="Liang C."/>
            <person name="Lipzen A."/>
            <person name="Lutzoni F."/>
            <person name="Magnuson J."/>
            <person name="Mondo S."/>
            <person name="Nolan M."/>
            <person name="Ohm R."/>
            <person name="Pangilinan J."/>
            <person name="Park H.-J."/>
            <person name="Ramirez L."/>
            <person name="Alfaro M."/>
            <person name="Sun H."/>
            <person name="Tritt A."/>
            <person name="Yoshinaga Y."/>
            <person name="Zwiers L.-H."/>
            <person name="Turgeon B."/>
            <person name="Goodwin S."/>
            <person name="Spatafora J."/>
            <person name="Crous P."/>
            <person name="Grigoriev I."/>
        </authorList>
    </citation>
    <scope>NUCLEOTIDE SEQUENCE</scope>
    <source>
        <strain evidence="1">CBS 480.64</strain>
    </source>
</reference>
<protein>
    <submittedName>
        <fullName evidence="1">Uncharacterized protein</fullName>
    </submittedName>
</protein>
<dbReference type="AlphaFoldDB" id="A0A6A7C0F1"/>
<keyword evidence="2" id="KW-1185">Reference proteome</keyword>
<gene>
    <name evidence="1" type="ORF">K470DRAFT_57739</name>
</gene>
<proteinExistence type="predicted"/>